<dbReference type="EMBL" id="SOFD01000035">
    <property type="protein sequence ID" value="TFB74476.1"/>
    <property type="molecule type" value="Genomic_DNA"/>
</dbReference>
<evidence type="ECO:0000256" key="8">
    <source>
        <dbReference type="ARBA" id="ARBA00023157"/>
    </source>
</evidence>
<evidence type="ECO:0000256" key="6">
    <source>
        <dbReference type="ARBA" id="ARBA00023002"/>
    </source>
</evidence>
<keyword evidence="3 10" id="KW-0812">Transmembrane</keyword>
<dbReference type="InterPro" id="IPR012932">
    <property type="entry name" value="VKOR"/>
</dbReference>
<keyword evidence="5 10" id="KW-1133">Transmembrane helix</keyword>
<feature type="transmembrane region" description="Helical" evidence="10">
    <location>
        <begin position="117"/>
        <end position="136"/>
    </location>
</feature>
<accession>A0ABY2HYQ1</accession>
<feature type="transmembrane region" description="Helical" evidence="10">
    <location>
        <begin position="178"/>
        <end position="197"/>
    </location>
</feature>
<dbReference type="InterPro" id="IPR041714">
    <property type="entry name" value="VKOR_Actinobacteria"/>
</dbReference>
<comment type="caution">
    <text evidence="12">The sequence shown here is derived from an EMBL/GenBank/DDBJ whole genome shotgun (WGS) entry which is preliminary data.</text>
</comment>
<keyword evidence="6" id="KW-0560">Oxidoreductase</keyword>
<comment type="subcellular location">
    <subcellularLocation>
        <location evidence="1">Membrane</location>
        <topology evidence="1">Multi-pass membrane protein</topology>
    </subcellularLocation>
</comment>
<keyword evidence="4" id="KW-0874">Quinone</keyword>
<feature type="transmembrane region" description="Helical" evidence="10">
    <location>
        <begin position="236"/>
        <end position="254"/>
    </location>
</feature>
<sequence length="303" mass="32721">MTAPPTGYSLVRGCHLRENPANFLLRQPALPPGLGRNCARGLCSGCKYFGSWDPNSGRLLPRQALYSLRLIKLSGVCLSAAQRLPTIIACNRTKPCSASGIITRVPTTERSQRPTGLAIFLIIAGIIAFTAAFALTLDKLHLLEDKNAQLSCSFSVLIGCATNLASPQGAILGFPNPLIGLAAWSVVITIGVAILAGARFARWFWVGFNIGMLAAIIFVIWLIGQSIFVLDVLCPWCMVTWAVTIPAFLAVTLYNFKVGNLPGGASVRRFAGAAYSWIFVITIVCYIVFFIVAQVNMDVLNRL</sequence>
<comment type="similarity">
    <text evidence="2">Belongs to the VKOR family.</text>
</comment>
<evidence type="ECO:0000256" key="9">
    <source>
        <dbReference type="ARBA" id="ARBA00023284"/>
    </source>
</evidence>
<name>A0ABY2HYQ1_9MICO</name>
<feature type="domain" description="Vitamin K epoxide reductase" evidence="11">
    <location>
        <begin position="114"/>
        <end position="255"/>
    </location>
</feature>
<evidence type="ECO:0000256" key="3">
    <source>
        <dbReference type="ARBA" id="ARBA00022692"/>
    </source>
</evidence>
<feature type="transmembrane region" description="Helical" evidence="10">
    <location>
        <begin position="203"/>
        <end position="224"/>
    </location>
</feature>
<keyword evidence="8" id="KW-1015">Disulfide bond</keyword>
<evidence type="ECO:0000256" key="5">
    <source>
        <dbReference type="ARBA" id="ARBA00022989"/>
    </source>
</evidence>
<evidence type="ECO:0000313" key="13">
    <source>
        <dbReference type="Proteomes" id="UP000298252"/>
    </source>
</evidence>
<dbReference type="Proteomes" id="UP000298252">
    <property type="component" value="Unassembled WGS sequence"/>
</dbReference>
<dbReference type="SMART" id="SM00756">
    <property type="entry name" value="VKc"/>
    <property type="match status" value="1"/>
</dbReference>
<reference evidence="12 13" key="1">
    <citation type="submission" date="2019-03" db="EMBL/GenBank/DDBJ databases">
        <title>Genomics of glacier-inhabiting Cryobacterium strains.</title>
        <authorList>
            <person name="Liu Q."/>
            <person name="Xin Y.-H."/>
        </authorList>
    </citation>
    <scope>NUCLEOTIDE SEQUENCE [LARGE SCALE GENOMIC DNA]</scope>
    <source>
        <strain evidence="12 13">Hh8</strain>
    </source>
</reference>
<proteinExistence type="inferred from homology"/>
<evidence type="ECO:0000256" key="2">
    <source>
        <dbReference type="ARBA" id="ARBA00006214"/>
    </source>
</evidence>
<gene>
    <name evidence="12" type="ORF">E3O21_13945</name>
</gene>
<evidence type="ECO:0000259" key="11">
    <source>
        <dbReference type="SMART" id="SM00756"/>
    </source>
</evidence>
<evidence type="ECO:0000256" key="10">
    <source>
        <dbReference type="SAM" id="Phobius"/>
    </source>
</evidence>
<evidence type="ECO:0000256" key="4">
    <source>
        <dbReference type="ARBA" id="ARBA00022719"/>
    </source>
</evidence>
<keyword evidence="7 10" id="KW-0472">Membrane</keyword>
<protein>
    <submittedName>
        <fullName evidence="12">Vitamin K epoxide reductase family protein</fullName>
    </submittedName>
</protein>
<evidence type="ECO:0000256" key="1">
    <source>
        <dbReference type="ARBA" id="ARBA00004141"/>
    </source>
</evidence>
<keyword evidence="13" id="KW-1185">Reference proteome</keyword>
<organism evidence="12 13">
    <name type="scientific">Cryobacterium flavum</name>
    <dbReference type="NCBI Taxonomy" id="1424659"/>
    <lineage>
        <taxon>Bacteria</taxon>
        <taxon>Bacillati</taxon>
        <taxon>Actinomycetota</taxon>
        <taxon>Actinomycetes</taxon>
        <taxon>Micrococcales</taxon>
        <taxon>Microbacteriaceae</taxon>
        <taxon>Cryobacterium</taxon>
    </lineage>
</organism>
<evidence type="ECO:0000313" key="12">
    <source>
        <dbReference type="EMBL" id="TFB74476.1"/>
    </source>
</evidence>
<keyword evidence="9" id="KW-0676">Redox-active center</keyword>
<dbReference type="Gene3D" id="1.20.1440.130">
    <property type="entry name" value="VKOR domain"/>
    <property type="match status" value="1"/>
</dbReference>
<feature type="transmembrane region" description="Helical" evidence="10">
    <location>
        <begin position="274"/>
        <end position="293"/>
    </location>
</feature>
<dbReference type="CDD" id="cd12922">
    <property type="entry name" value="VKOR_5"/>
    <property type="match status" value="1"/>
</dbReference>
<dbReference type="InterPro" id="IPR038354">
    <property type="entry name" value="VKOR_sf"/>
</dbReference>
<evidence type="ECO:0000256" key="7">
    <source>
        <dbReference type="ARBA" id="ARBA00023136"/>
    </source>
</evidence>
<dbReference type="Pfam" id="PF07884">
    <property type="entry name" value="VKOR"/>
    <property type="match status" value="1"/>
</dbReference>